<evidence type="ECO:0000313" key="2">
    <source>
        <dbReference type="EMBL" id="GAF76281.1"/>
    </source>
</evidence>
<keyword evidence="1" id="KW-1133">Transmembrane helix</keyword>
<evidence type="ECO:0000256" key="1">
    <source>
        <dbReference type="SAM" id="Phobius"/>
    </source>
</evidence>
<feature type="transmembrane region" description="Helical" evidence="1">
    <location>
        <begin position="36"/>
        <end position="53"/>
    </location>
</feature>
<proteinExistence type="predicted"/>
<comment type="caution">
    <text evidence="2">The sequence shown here is derived from an EMBL/GenBank/DDBJ whole genome shotgun (WGS) entry which is preliminary data.</text>
</comment>
<reference evidence="2" key="1">
    <citation type="journal article" date="2014" name="Front. Microbiol.">
        <title>High frequency of phylogenetically diverse reductive dehalogenase-homologous genes in deep subseafloor sedimentary metagenomes.</title>
        <authorList>
            <person name="Kawai M."/>
            <person name="Futagami T."/>
            <person name="Toyoda A."/>
            <person name="Takaki Y."/>
            <person name="Nishi S."/>
            <person name="Hori S."/>
            <person name="Arai W."/>
            <person name="Tsubouchi T."/>
            <person name="Morono Y."/>
            <person name="Uchiyama I."/>
            <person name="Ito T."/>
            <person name="Fujiyama A."/>
            <person name="Inagaki F."/>
            <person name="Takami H."/>
        </authorList>
    </citation>
    <scope>NUCLEOTIDE SEQUENCE</scope>
    <source>
        <strain evidence="2">Expedition CK06-06</strain>
    </source>
</reference>
<name>X0SMB1_9ZZZZ</name>
<accession>X0SMB1</accession>
<dbReference type="EMBL" id="BARS01004316">
    <property type="protein sequence ID" value="GAF76281.1"/>
    <property type="molecule type" value="Genomic_DNA"/>
</dbReference>
<keyword evidence="1" id="KW-0472">Membrane</keyword>
<gene>
    <name evidence="2" type="ORF">S01H1_08412</name>
</gene>
<protein>
    <submittedName>
        <fullName evidence="2">Uncharacterized protein</fullName>
    </submittedName>
</protein>
<dbReference type="AlphaFoldDB" id="X0SMB1"/>
<keyword evidence="1" id="KW-0812">Transmembrane</keyword>
<feature type="transmembrane region" description="Helical" evidence="1">
    <location>
        <begin position="60"/>
        <end position="80"/>
    </location>
</feature>
<sequence length="120" mass="13902">MKIRQKIHKNRIIKILYKSYFYFTLGKGQLAKLTDILPEISAIIIIATWVFGIDLTQYKAILGIAFVALVIGLTILGWFFKNSGLWEVEIEVINAKNHIEYEIYKAAKRINKKFKGIKLK</sequence>
<organism evidence="2">
    <name type="scientific">marine sediment metagenome</name>
    <dbReference type="NCBI Taxonomy" id="412755"/>
    <lineage>
        <taxon>unclassified sequences</taxon>
        <taxon>metagenomes</taxon>
        <taxon>ecological metagenomes</taxon>
    </lineage>
</organism>